<proteinExistence type="predicted"/>
<sequence>MFNSANIQTGMVVRDRDGERLGTVSAVDAGGFFIGKGSHFLRDYRVAFSDVMDLDNDDLYLRDALADLPGPSTGMSVTARSEDRPLQHDLTGGLGVAPQGGLEQTRTDGAMGQMSGGLGVAPQGGLEQPPSQDAGQMRGGLGLNPRDLEQARMDSAKFQDHGQYDVGAESTARPAATGRERRSEDLISDVDPAVVAVRQPPVVVERRAALDEDEAPRRDAPSDFDPNTRR</sequence>
<evidence type="ECO:0000256" key="1">
    <source>
        <dbReference type="SAM" id="MobiDB-lite"/>
    </source>
</evidence>
<accession>A0A848LR12</accession>
<organism evidence="2 3">
    <name type="scientific">Pyxidicoccus fallax</name>
    <dbReference type="NCBI Taxonomy" id="394095"/>
    <lineage>
        <taxon>Bacteria</taxon>
        <taxon>Pseudomonadati</taxon>
        <taxon>Myxococcota</taxon>
        <taxon>Myxococcia</taxon>
        <taxon>Myxococcales</taxon>
        <taxon>Cystobacterineae</taxon>
        <taxon>Myxococcaceae</taxon>
        <taxon>Pyxidicoccus</taxon>
    </lineage>
</organism>
<dbReference type="AlphaFoldDB" id="A0A848LR12"/>
<evidence type="ECO:0000313" key="2">
    <source>
        <dbReference type="EMBL" id="NMO20337.1"/>
    </source>
</evidence>
<reference evidence="2 3" key="1">
    <citation type="submission" date="2020-04" db="EMBL/GenBank/DDBJ databases">
        <title>Draft genome of Pyxidicoccus fallax type strain.</title>
        <authorList>
            <person name="Whitworth D.E."/>
        </authorList>
    </citation>
    <scope>NUCLEOTIDE SEQUENCE [LARGE SCALE GENOMIC DNA]</scope>
    <source>
        <strain evidence="2 3">DSM 14698</strain>
    </source>
</reference>
<dbReference type="Proteomes" id="UP000518300">
    <property type="component" value="Unassembled WGS sequence"/>
</dbReference>
<gene>
    <name evidence="2" type="ORF">HG543_36575</name>
</gene>
<dbReference type="EMBL" id="JABBJJ010000238">
    <property type="protein sequence ID" value="NMO20337.1"/>
    <property type="molecule type" value="Genomic_DNA"/>
</dbReference>
<feature type="compositionally biased region" description="Low complexity" evidence="1">
    <location>
        <begin position="190"/>
        <end position="203"/>
    </location>
</feature>
<protein>
    <submittedName>
        <fullName evidence="2">Uncharacterized protein</fullName>
    </submittedName>
</protein>
<name>A0A848LR12_9BACT</name>
<feature type="compositionally biased region" description="Basic and acidic residues" evidence="1">
    <location>
        <begin position="146"/>
        <end position="163"/>
    </location>
</feature>
<feature type="region of interest" description="Disordered" evidence="1">
    <location>
        <begin position="117"/>
        <end position="230"/>
    </location>
</feature>
<keyword evidence="3" id="KW-1185">Reference proteome</keyword>
<evidence type="ECO:0000313" key="3">
    <source>
        <dbReference type="Proteomes" id="UP000518300"/>
    </source>
</evidence>
<comment type="caution">
    <text evidence="2">The sequence shown here is derived from an EMBL/GenBank/DDBJ whole genome shotgun (WGS) entry which is preliminary data.</text>
</comment>
<dbReference type="RefSeq" id="WP_169349556.1">
    <property type="nucleotide sequence ID" value="NZ_JABBJJ010000238.1"/>
</dbReference>
<feature type="compositionally biased region" description="Basic and acidic residues" evidence="1">
    <location>
        <begin position="204"/>
        <end position="230"/>
    </location>
</feature>